<evidence type="ECO:0000256" key="5">
    <source>
        <dbReference type="PIRNR" id="PIRNR023803"/>
    </source>
</evidence>
<comment type="subcellular location">
    <subcellularLocation>
        <location evidence="1">Nucleus</location>
    </subcellularLocation>
</comment>
<evidence type="ECO:0000256" key="4">
    <source>
        <dbReference type="ARBA" id="ARBA00023242"/>
    </source>
</evidence>
<dbReference type="AlphaFoldDB" id="A0A7S1X7C3"/>
<dbReference type="Pfam" id="PF01900">
    <property type="entry name" value="RNase_P_Rpp14"/>
    <property type="match status" value="1"/>
</dbReference>
<name>A0A7S1X7C3_9CHLO</name>
<evidence type="ECO:0000313" key="6">
    <source>
        <dbReference type="EMBL" id="CAD9212797.1"/>
    </source>
</evidence>
<comment type="function">
    <text evidence="5">Component of ribonuclease P, a protein complex that generates mature tRNA molecules by cleaving their 5'-ends.</text>
</comment>
<dbReference type="GO" id="GO:0033204">
    <property type="term" value="F:ribonuclease P RNA binding"/>
    <property type="evidence" value="ECO:0007669"/>
    <property type="project" value="InterPro"/>
</dbReference>
<comment type="similarity">
    <text evidence="2 5">Belongs to the eukaryotic/archaeal RNase P protein component 2 family.</text>
</comment>
<evidence type="ECO:0000256" key="1">
    <source>
        <dbReference type="ARBA" id="ARBA00004123"/>
    </source>
</evidence>
<dbReference type="GO" id="GO:0001682">
    <property type="term" value="P:tRNA 5'-leader removal"/>
    <property type="evidence" value="ECO:0007669"/>
    <property type="project" value="InterPro"/>
</dbReference>
<gene>
    <name evidence="6" type="ORF">TCHU04912_LOCUS15036</name>
</gene>
<dbReference type="PANTHER" id="PTHR15441:SF2">
    <property type="entry name" value="RIBONUCLEASE P_MRP PROTEIN SUBUNIT POP5"/>
    <property type="match status" value="1"/>
</dbReference>
<keyword evidence="4" id="KW-0539">Nucleus</keyword>
<evidence type="ECO:0000256" key="2">
    <source>
        <dbReference type="ARBA" id="ARBA00010800"/>
    </source>
</evidence>
<reference evidence="6" key="1">
    <citation type="submission" date="2021-01" db="EMBL/GenBank/DDBJ databases">
        <authorList>
            <person name="Corre E."/>
            <person name="Pelletier E."/>
            <person name="Niang G."/>
            <person name="Scheremetjew M."/>
            <person name="Finn R."/>
            <person name="Kale V."/>
            <person name="Holt S."/>
            <person name="Cochrane G."/>
            <person name="Meng A."/>
            <person name="Brown T."/>
            <person name="Cohen L."/>
        </authorList>
    </citation>
    <scope>NUCLEOTIDE SEQUENCE</scope>
    <source>
        <strain evidence="6">PLY429</strain>
    </source>
</reference>
<dbReference type="EMBL" id="HBGG01029032">
    <property type="protein sequence ID" value="CAD9212797.1"/>
    <property type="molecule type" value="Transcribed_RNA"/>
</dbReference>
<dbReference type="PIRSF" id="PIRSF023803">
    <property type="entry name" value="Ribonuclease_P_prd"/>
    <property type="match status" value="1"/>
</dbReference>
<keyword evidence="3 5" id="KW-0819">tRNA processing</keyword>
<evidence type="ECO:0000256" key="3">
    <source>
        <dbReference type="ARBA" id="ARBA00022694"/>
    </source>
</evidence>
<accession>A0A7S1X7C3</accession>
<proteinExistence type="inferred from homology"/>
<dbReference type="GO" id="GO:0000172">
    <property type="term" value="C:ribonuclease MRP complex"/>
    <property type="evidence" value="ECO:0007669"/>
    <property type="project" value="TreeGrafter"/>
</dbReference>
<dbReference type="SUPFAM" id="SSF160350">
    <property type="entry name" value="Rnp2-like"/>
    <property type="match status" value="1"/>
</dbReference>
<protein>
    <recommendedName>
        <fullName evidence="5">Ribonuclease P/MRP protein subunit POP5</fullName>
    </recommendedName>
</protein>
<dbReference type="InterPro" id="IPR038085">
    <property type="entry name" value="Rnp2-like_sf"/>
</dbReference>
<dbReference type="GO" id="GO:0005730">
    <property type="term" value="C:nucleolus"/>
    <property type="evidence" value="ECO:0007669"/>
    <property type="project" value="TreeGrafter"/>
</dbReference>
<dbReference type="InterPro" id="IPR002759">
    <property type="entry name" value="Pop5/Rpp14/Rnp2-like"/>
</dbReference>
<sequence length="141" mass="15996">MVRFKNRYLLMEMIWKDGKIDKTIDNQQMLFILRDAMLENFGTHGAGSVLSSLQVKYYNPVTSLLIIRCSRDSMREVWCCATLLSSVRHRTVLIRMVHHGGTLTSCQEVAVKYSQQVLKRLSAALQGQAGNAESDIMSLDL</sequence>
<dbReference type="Gene3D" id="3.30.70.3250">
    <property type="entry name" value="Ribonuclease P, Pop5 subunit"/>
    <property type="match status" value="1"/>
</dbReference>
<dbReference type="PANTHER" id="PTHR15441">
    <property type="entry name" value="RIBONUCLEASE P PROTEIN SUBUNIT P14"/>
    <property type="match status" value="1"/>
</dbReference>
<organism evidence="6">
    <name type="scientific">Tetraselmis chuii</name>
    <dbReference type="NCBI Taxonomy" id="63592"/>
    <lineage>
        <taxon>Eukaryota</taxon>
        <taxon>Viridiplantae</taxon>
        <taxon>Chlorophyta</taxon>
        <taxon>core chlorophytes</taxon>
        <taxon>Chlorodendrophyceae</taxon>
        <taxon>Chlorodendrales</taxon>
        <taxon>Chlorodendraceae</taxon>
        <taxon>Tetraselmis</taxon>
    </lineage>
</organism>
<dbReference type="GO" id="GO:0030681">
    <property type="term" value="C:multimeric ribonuclease P complex"/>
    <property type="evidence" value="ECO:0007669"/>
    <property type="project" value="TreeGrafter"/>
</dbReference>
<dbReference type="InterPro" id="IPR016819">
    <property type="entry name" value="RNase_P/MRP_POP5"/>
</dbReference>